<proteinExistence type="predicted"/>
<protein>
    <submittedName>
        <fullName evidence="1">Uncharacterized conserved protein</fullName>
    </submittedName>
</protein>
<gene>
    <name evidence="1" type="ordered locus">amb1481</name>
</gene>
<keyword evidence="2" id="KW-1185">Reference proteome</keyword>
<evidence type="ECO:0000313" key="2">
    <source>
        <dbReference type="Proteomes" id="UP000007058"/>
    </source>
</evidence>
<dbReference type="InterPro" id="IPR003374">
    <property type="entry name" value="ApbE-like_sf"/>
</dbReference>
<dbReference type="RefSeq" id="WP_011383891.1">
    <property type="nucleotide sequence ID" value="NC_007626.1"/>
</dbReference>
<dbReference type="NCBIfam" id="NF003322">
    <property type="entry name" value="PRK04334.1-2"/>
    <property type="match status" value="1"/>
</dbReference>
<accession>Q2W790</accession>
<dbReference type="AlphaFoldDB" id="Q2W790"/>
<dbReference type="HOGENOM" id="CLU_076298_0_0_5"/>
<evidence type="ECO:0000313" key="1">
    <source>
        <dbReference type="EMBL" id="BAE50285.1"/>
    </source>
</evidence>
<dbReference type="PIRSF" id="PIRSF006421">
    <property type="entry name" value="UCP006421"/>
    <property type="match status" value="1"/>
</dbReference>
<dbReference type="STRING" id="342108.amb1481"/>
<dbReference type="EMBL" id="AP007255">
    <property type="protein sequence ID" value="BAE50285.1"/>
    <property type="molecule type" value="Genomic_DNA"/>
</dbReference>
<name>Q2W790_PARM1</name>
<dbReference type="InterPro" id="IPR007183">
    <property type="entry name" value="UPF0280"/>
</dbReference>
<dbReference type="SUPFAM" id="SSF143631">
    <property type="entry name" value="ApbE-like"/>
    <property type="match status" value="1"/>
</dbReference>
<dbReference type="Gene3D" id="3.10.520.10">
    <property type="entry name" value="ApbE-like domains"/>
    <property type="match status" value="1"/>
</dbReference>
<sequence length="289" mass="29756">MTPPVAALLPDGKRLHLQHGPIDLIVEAFGGEVEVAAAYAQAAAAFPALLPRLVEELPTLRSAATPSMALFGPVARRMLAAVRPHCATFITPMAAVAGSVADEILAAMVKDRRLERAYVNNGGDIALHLTPGSHFTVGMVSDQDHPSLDGRMTVTADLPVRGIATSGRGGRSFSLGIADSVTVLARDAAAADAAATLIANAVDVEHPAIRRQPARDLAPDSDLGERLVTVSVSPLPPALAGVALDAGTAVAKAMIDRGLIHAACLCLQGQTRFAGSGELSQDLKIAIGQ</sequence>
<dbReference type="KEGG" id="mag:amb1481"/>
<reference evidence="1 2" key="1">
    <citation type="journal article" date="2005" name="DNA Res.">
        <title>Complete genome sequence of the facultative anaerobic magnetotactic bacterium Magnetospirillum sp. strain AMB-1.</title>
        <authorList>
            <person name="Matsunaga T."/>
            <person name="Okamura Y."/>
            <person name="Fukuda Y."/>
            <person name="Wahyudi A.T."/>
            <person name="Murase Y."/>
            <person name="Takeyama H."/>
        </authorList>
    </citation>
    <scope>NUCLEOTIDE SEQUENCE [LARGE SCALE GENOMIC DNA]</scope>
    <source>
        <strain evidence="2">ATCC 700264 / AMB-1</strain>
    </source>
</reference>
<organism evidence="1 2">
    <name type="scientific">Paramagnetospirillum magneticum (strain ATCC 700264 / AMB-1)</name>
    <name type="common">Magnetospirillum magneticum</name>
    <dbReference type="NCBI Taxonomy" id="342108"/>
    <lineage>
        <taxon>Bacteria</taxon>
        <taxon>Pseudomonadati</taxon>
        <taxon>Pseudomonadota</taxon>
        <taxon>Alphaproteobacteria</taxon>
        <taxon>Rhodospirillales</taxon>
        <taxon>Magnetospirillaceae</taxon>
        <taxon>Paramagnetospirillum</taxon>
    </lineage>
</organism>
<dbReference type="Proteomes" id="UP000007058">
    <property type="component" value="Chromosome"/>
</dbReference>